<feature type="transmembrane region" description="Helical" evidence="1">
    <location>
        <begin position="20"/>
        <end position="44"/>
    </location>
</feature>
<organism evidence="2 3">
    <name type="scientific">Acetobacter tropicalis</name>
    <dbReference type="NCBI Taxonomy" id="104102"/>
    <lineage>
        <taxon>Bacteria</taxon>
        <taxon>Pseudomonadati</taxon>
        <taxon>Pseudomonadota</taxon>
        <taxon>Alphaproteobacteria</taxon>
        <taxon>Acetobacterales</taxon>
        <taxon>Acetobacteraceae</taxon>
        <taxon>Acetobacter</taxon>
    </lineage>
</organism>
<dbReference type="InterPro" id="IPR016410">
    <property type="entry name" value="Phage_imm"/>
</dbReference>
<feature type="transmembrane region" description="Helical" evidence="1">
    <location>
        <begin position="51"/>
        <end position="75"/>
    </location>
</feature>
<dbReference type="EMBL" id="CP022699">
    <property type="protein sequence ID" value="ATJ90707.1"/>
    <property type="molecule type" value="Genomic_DNA"/>
</dbReference>
<dbReference type="Proteomes" id="UP000220394">
    <property type="component" value="Chromosome"/>
</dbReference>
<keyword evidence="1" id="KW-1133">Transmembrane helix</keyword>
<name>A0A291PH45_9PROT</name>
<proteinExistence type="predicted"/>
<evidence type="ECO:0000313" key="3">
    <source>
        <dbReference type="Proteomes" id="UP000220394"/>
    </source>
</evidence>
<sequence>MRQFLGGEMEKHAADANGWSALLGLVIVLVGLALYFMPTIIAVVRKINKPAGVVAINSLLGWTLVGWVAALVMSFSMETKTDYELRTQAMMTVARMAQQKEQSL</sequence>
<dbReference type="KEGG" id="ato:CIW82_08415"/>
<dbReference type="AlphaFoldDB" id="A0A291PH45"/>
<keyword evidence="1" id="KW-0472">Membrane</keyword>
<keyword evidence="1" id="KW-0812">Transmembrane</keyword>
<evidence type="ECO:0000256" key="1">
    <source>
        <dbReference type="SAM" id="Phobius"/>
    </source>
</evidence>
<gene>
    <name evidence="2" type="ORF">CIW82_08415</name>
</gene>
<accession>A0A291PH45</accession>
<protein>
    <submittedName>
        <fullName evidence="2">Superinfection immunity protein</fullName>
    </submittedName>
</protein>
<evidence type="ECO:0000313" key="2">
    <source>
        <dbReference type="EMBL" id="ATJ90707.1"/>
    </source>
</evidence>
<reference evidence="2 3" key="1">
    <citation type="submission" date="2017-08" db="EMBL/GenBank/DDBJ databases">
        <title>Complete Genome Sequence of Acetobacter tropicalis Oregon-R-modENCODE STRAIN BDGP1, an acetic acid bacterium isolated from Drosophila melanogaster gut.</title>
        <authorList>
            <person name="Wan K.H."/>
            <person name="Yu C."/>
            <person name="Park S."/>
            <person name="Hammonds A.S."/>
            <person name="Booth B.W."/>
            <person name="Celniker S.E."/>
        </authorList>
    </citation>
    <scope>NUCLEOTIDE SEQUENCE [LARGE SCALE GENOMIC DNA]</scope>
    <source>
        <strain evidence="2 3">BDGP1</strain>
    </source>
</reference>
<dbReference type="Pfam" id="PF14373">
    <property type="entry name" value="Imm_superinfect"/>
    <property type="match status" value="1"/>
</dbReference>